<feature type="compositionally biased region" description="Polar residues" evidence="1">
    <location>
        <begin position="68"/>
        <end position="77"/>
    </location>
</feature>
<gene>
    <name evidence="2" type="ORF">NA56DRAFT_318181</name>
</gene>
<evidence type="ECO:0000256" key="1">
    <source>
        <dbReference type="SAM" id="MobiDB-lite"/>
    </source>
</evidence>
<dbReference type="Proteomes" id="UP000235672">
    <property type="component" value="Unassembled WGS sequence"/>
</dbReference>
<evidence type="ECO:0000313" key="2">
    <source>
        <dbReference type="EMBL" id="PMD16223.1"/>
    </source>
</evidence>
<dbReference type="AlphaFoldDB" id="A0A2J6PQD0"/>
<proteinExistence type="predicted"/>
<evidence type="ECO:0000313" key="3">
    <source>
        <dbReference type="Proteomes" id="UP000235672"/>
    </source>
</evidence>
<feature type="region of interest" description="Disordered" evidence="1">
    <location>
        <begin position="46"/>
        <end position="77"/>
    </location>
</feature>
<organism evidence="2 3">
    <name type="scientific">Hyaloscypha hepaticicola</name>
    <dbReference type="NCBI Taxonomy" id="2082293"/>
    <lineage>
        <taxon>Eukaryota</taxon>
        <taxon>Fungi</taxon>
        <taxon>Dikarya</taxon>
        <taxon>Ascomycota</taxon>
        <taxon>Pezizomycotina</taxon>
        <taxon>Leotiomycetes</taxon>
        <taxon>Helotiales</taxon>
        <taxon>Hyaloscyphaceae</taxon>
        <taxon>Hyaloscypha</taxon>
    </lineage>
</organism>
<dbReference type="OrthoDB" id="10552472at2759"/>
<sequence>MGGSLICCPAGYYLNDERVCTNVGSPNLYTTTAQGAHLTVEASSPCGTATGASPASNNAAATGSATSRDTGSKTSGVASSTSKAAAANLDAGLGGLLAFVGGLLFL</sequence>
<keyword evidence="3" id="KW-1185">Reference proteome</keyword>
<accession>A0A2J6PQD0</accession>
<dbReference type="EMBL" id="KZ613507">
    <property type="protein sequence ID" value="PMD16223.1"/>
    <property type="molecule type" value="Genomic_DNA"/>
</dbReference>
<name>A0A2J6PQD0_9HELO</name>
<reference evidence="2 3" key="1">
    <citation type="submission" date="2016-05" db="EMBL/GenBank/DDBJ databases">
        <title>A degradative enzymes factory behind the ericoid mycorrhizal symbiosis.</title>
        <authorList>
            <consortium name="DOE Joint Genome Institute"/>
            <person name="Martino E."/>
            <person name="Morin E."/>
            <person name="Grelet G."/>
            <person name="Kuo A."/>
            <person name="Kohler A."/>
            <person name="Daghino S."/>
            <person name="Barry K."/>
            <person name="Choi C."/>
            <person name="Cichocki N."/>
            <person name="Clum A."/>
            <person name="Copeland A."/>
            <person name="Hainaut M."/>
            <person name="Haridas S."/>
            <person name="Labutti K."/>
            <person name="Lindquist E."/>
            <person name="Lipzen A."/>
            <person name="Khouja H.-R."/>
            <person name="Murat C."/>
            <person name="Ohm R."/>
            <person name="Olson A."/>
            <person name="Spatafora J."/>
            <person name="Veneault-Fourrey C."/>
            <person name="Henrissat B."/>
            <person name="Grigoriev I."/>
            <person name="Martin F."/>
            <person name="Perotto S."/>
        </authorList>
    </citation>
    <scope>NUCLEOTIDE SEQUENCE [LARGE SCALE GENOMIC DNA]</scope>
    <source>
        <strain evidence="2 3">UAMH 7357</strain>
    </source>
</reference>
<protein>
    <submittedName>
        <fullName evidence="2">Uncharacterized protein</fullName>
    </submittedName>
</protein>
<feature type="compositionally biased region" description="Low complexity" evidence="1">
    <location>
        <begin position="48"/>
        <end position="67"/>
    </location>
</feature>